<sequence length="388" mass="43791">MMNFDENIDRKNTRSLKWDGMKNLFGREDLLPMWVADMDFRPPKEVIAALKERVDHGIFGYTIVTESLSEAICDWTSTRHNWNVKPEWLLYSPGVIPSIHTVIQAFTEPGDKILVQSPVYTPFFHMIERNSREVVNSPLILKNGRYVIDFDDFEKKLRDGVKIFILSSPHNPAGRVWEKEELTTIAELCKKYDVLIASDEIHADLVPAPYKHVPIASLDESFADITITFMAPTKTFNLAGVQASFMVVPNKSRRSKIAAIQASDGFSMLNTFGAIAMEAAYRHGSAWLDQALNYIQTNIEYVKKEVGTHLPDLKVIDPEGTYLIWIDCRKLGLSDAELKKRILEKGELALNFGHAYGPGGEGFVRMNVACPKATVIEGVKRLRMALGE</sequence>
<dbReference type="InterPro" id="IPR015424">
    <property type="entry name" value="PyrdxlP-dep_Trfase"/>
</dbReference>
<keyword evidence="4" id="KW-0456">Lyase</keyword>
<dbReference type="InterPro" id="IPR051798">
    <property type="entry name" value="Class-II_PLP-Dep_Aminotrans"/>
</dbReference>
<gene>
    <name evidence="7" type="primary">patB</name>
    <name evidence="7" type="ORF">J1TS3_09960</name>
</gene>
<dbReference type="Proteomes" id="UP000680279">
    <property type="component" value="Unassembled WGS sequence"/>
</dbReference>
<comment type="caution">
    <text evidence="7">The sequence shown here is derived from an EMBL/GenBank/DDBJ whole genome shotgun (WGS) entry which is preliminary data.</text>
</comment>
<dbReference type="Pfam" id="PF00155">
    <property type="entry name" value="Aminotran_1_2"/>
    <property type="match status" value="1"/>
</dbReference>
<dbReference type="EC" id="4.4.1.13" evidence="2"/>
<keyword evidence="8" id="KW-1185">Reference proteome</keyword>
<evidence type="ECO:0000256" key="2">
    <source>
        <dbReference type="ARBA" id="ARBA00012224"/>
    </source>
</evidence>
<evidence type="ECO:0000256" key="3">
    <source>
        <dbReference type="ARBA" id="ARBA00022898"/>
    </source>
</evidence>
<accession>A0ABQ4K3X1</accession>
<evidence type="ECO:0000313" key="8">
    <source>
        <dbReference type="Proteomes" id="UP000680279"/>
    </source>
</evidence>
<evidence type="ECO:0000256" key="1">
    <source>
        <dbReference type="ARBA" id="ARBA00001933"/>
    </source>
</evidence>
<protein>
    <recommendedName>
        <fullName evidence="2">cysteine-S-conjugate beta-lyase</fullName>
        <ecNumber evidence="2">4.4.1.13</ecNumber>
    </recommendedName>
</protein>
<dbReference type="InterPro" id="IPR027619">
    <property type="entry name" value="C-S_lyase_PatB-like"/>
</dbReference>
<dbReference type="NCBIfam" id="TIGR04350">
    <property type="entry name" value="C_S_lyase_PatB"/>
    <property type="match status" value="1"/>
</dbReference>
<proteinExistence type="inferred from homology"/>
<dbReference type="Gene3D" id="3.90.1150.10">
    <property type="entry name" value="Aspartate Aminotransferase, domain 1"/>
    <property type="match status" value="1"/>
</dbReference>
<name>A0ABQ4K3X1_9BACI</name>
<evidence type="ECO:0000313" key="7">
    <source>
        <dbReference type="EMBL" id="GIN19862.1"/>
    </source>
</evidence>
<evidence type="ECO:0000256" key="5">
    <source>
        <dbReference type="ARBA" id="ARBA00037974"/>
    </source>
</evidence>
<dbReference type="Gene3D" id="3.40.640.10">
    <property type="entry name" value="Type I PLP-dependent aspartate aminotransferase-like (Major domain)"/>
    <property type="match status" value="1"/>
</dbReference>
<reference evidence="7 8" key="1">
    <citation type="submission" date="2021-03" db="EMBL/GenBank/DDBJ databases">
        <title>Antimicrobial resistance genes in bacteria isolated from Japanese honey, and their potential for conferring macrolide and lincosamide resistance in the American foulbrood pathogen Paenibacillus larvae.</title>
        <authorList>
            <person name="Okamoto M."/>
            <person name="Kumagai M."/>
            <person name="Kanamori H."/>
            <person name="Takamatsu D."/>
        </authorList>
    </citation>
    <scope>NUCLEOTIDE SEQUENCE [LARGE SCALE GENOMIC DNA]</scope>
    <source>
        <strain evidence="7 8">J1TS3</strain>
    </source>
</reference>
<evidence type="ECO:0000259" key="6">
    <source>
        <dbReference type="Pfam" id="PF00155"/>
    </source>
</evidence>
<dbReference type="PANTHER" id="PTHR43525">
    <property type="entry name" value="PROTEIN MALY"/>
    <property type="match status" value="1"/>
</dbReference>
<dbReference type="InterPro" id="IPR004839">
    <property type="entry name" value="Aminotransferase_I/II_large"/>
</dbReference>
<comment type="similarity">
    <text evidence="5">Belongs to the class-II pyridoxal-phosphate-dependent aminotransferase family. MalY/PatB cystathionine beta-lyase subfamily.</text>
</comment>
<keyword evidence="3" id="KW-0663">Pyridoxal phosphate</keyword>
<evidence type="ECO:0000256" key="4">
    <source>
        <dbReference type="ARBA" id="ARBA00023239"/>
    </source>
</evidence>
<dbReference type="InterPro" id="IPR015422">
    <property type="entry name" value="PyrdxlP-dep_Trfase_small"/>
</dbReference>
<dbReference type="SUPFAM" id="SSF53383">
    <property type="entry name" value="PLP-dependent transferases"/>
    <property type="match status" value="1"/>
</dbReference>
<dbReference type="EMBL" id="BOQT01000002">
    <property type="protein sequence ID" value="GIN19862.1"/>
    <property type="molecule type" value="Genomic_DNA"/>
</dbReference>
<organism evidence="7 8">
    <name type="scientific">Siminovitchia fordii</name>
    <dbReference type="NCBI Taxonomy" id="254759"/>
    <lineage>
        <taxon>Bacteria</taxon>
        <taxon>Bacillati</taxon>
        <taxon>Bacillota</taxon>
        <taxon>Bacilli</taxon>
        <taxon>Bacillales</taxon>
        <taxon>Bacillaceae</taxon>
        <taxon>Siminovitchia</taxon>
    </lineage>
</organism>
<dbReference type="InterPro" id="IPR015421">
    <property type="entry name" value="PyrdxlP-dep_Trfase_major"/>
</dbReference>
<dbReference type="CDD" id="cd00609">
    <property type="entry name" value="AAT_like"/>
    <property type="match status" value="1"/>
</dbReference>
<feature type="domain" description="Aminotransferase class I/classII large" evidence="6">
    <location>
        <begin position="36"/>
        <end position="382"/>
    </location>
</feature>
<comment type="cofactor">
    <cofactor evidence="1">
        <name>pyridoxal 5'-phosphate</name>
        <dbReference type="ChEBI" id="CHEBI:597326"/>
    </cofactor>
</comment>
<dbReference type="PANTHER" id="PTHR43525:SF1">
    <property type="entry name" value="PROTEIN MALY"/>
    <property type="match status" value="1"/>
</dbReference>